<accession>A0A256VL97</accession>
<evidence type="ECO:0000313" key="1">
    <source>
        <dbReference type="EMBL" id="OYT03569.1"/>
    </source>
</evidence>
<dbReference type="EMBL" id="NGQC01000032">
    <property type="protein sequence ID" value="OYT03569.1"/>
    <property type="molecule type" value="Genomic_DNA"/>
</dbReference>
<organism evidence="1 2">
    <name type="scientific">Limosilactobacillus reuteri</name>
    <name type="common">Lactobacillus reuteri</name>
    <dbReference type="NCBI Taxonomy" id="1598"/>
    <lineage>
        <taxon>Bacteria</taxon>
        <taxon>Bacillati</taxon>
        <taxon>Bacillota</taxon>
        <taxon>Bacilli</taxon>
        <taxon>Lactobacillales</taxon>
        <taxon>Lactobacillaceae</taxon>
        <taxon>Limosilactobacillus</taxon>
    </lineage>
</organism>
<dbReference type="AlphaFoldDB" id="A0A256VL97"/>
<protein>
    <submittedName>
        <fullName evidence="1">Uncharacterized protein</fullName>
    </submittedName>
</protein>
<name>A0A256VL97_LIMRT</name>
<gene>
    <name evidence="1" type="ORF">CBG21_05290</name>
</gene>
<dbReference type="RefSeq" id="WP_094504327.1">
    <property type="nucleotide sequence ID" value="NZ_JAYFHM010000014.1"/>
</dbReference>
<reference evidence="2" key="1">
    <citation type="submission" date="2017-05" db="EMBL/GenBank/DDBJ databases">
        <authorList>
            <person name="Lin X.B."/>
            <person name="Stothard P."/>
            <person name="Tasseva G."/>
            <person name="Walter J."/>
        </authorList>
    </citation>
    <scope>NUCLEOTIDE SEQUENCE [LARGE SCALE GENOMIC DNA]</scope>
    <source>
        <strain evidence="2">103v</strain>
    </source>
</reference>
<evidence type="ECO:0000313" key="2">
    <source>
        <dbReference type="Proteomes" id="UP000216122"/>
    </source>
</evidence>
<comment type="caution">
    <text evidence="1">The sequence shown here is derived from an EMBL/GenBank/DDBJ whole genome shotgun (WGS) entry which is preliminary data.</text>
</comment>
<reference evidence="1 2" key="2">
    <citation type="submission" date="2017-09" db="EMBL/GenBank/DDBJ databases">
        <title>Tripartite evolution among Lactobacillus johnsonii, Lactobacillus taiwanensis, Lactobacillus reuteri and their rodent host.</title>
        <authorList>
            <person name="Wang T."/>
            <person name="Knowles S."/>
            <person name="Cheng C."/>
        </authorList>
    </citation>
    <scope>NUCLEOTIDE SEQUENCE [LARGE SCALE GENOMIC DNA]</scope>
    <source>
        <strain evidence="1 2">103v</strain>
    </source>
</reference>
<proteinExistence type="predicted"/>
<dbReference type="Proteomes" id="UP000216122">
    <property type="component" value="Unassembled WGS sequence"/>
</dbReference>
<sequence>MSSELVMPLSPQEFKDWYRKADLELIVGARNQEISSNTDLWRGFEVYIHQYSLKPDGKLYDYWDIERNRFNPKNKLFKVRKKLFRTRNRYGWIENYKLSELLKEERESSIELRIQHRVIDLMREKLSGLVQYMDSAFYIRENIIKALYKDSSEAVYIRHNLENAAEEKLTLFQVLQVRKDKLNHLLSIIDNPGIEQIPTSIAIGIVAERYREIMSGRRIEK</sequence>